<organism evidence="2 3">
    <name type="scientific">Dactylosporangium vinaceum</name>
    <dbReference type="NCBI Taxonomy" id="53362"/>
    <lineage>
        <taxon>Bacteria</taxon>
        <taxon>Bacillati</taxon>
        <taxon>Actinomycetota</taxon>
        <taxon>Actinomycetes</taxon>
        <taxon>Micromonosporales</taxon>
        <taxon>Micromonosporaceae</taxon>
        <taxon>Dactylosporangium</taxon>
    </lineage>
</organism>
<comment type="caution">
    <text evidence="2">The sequence shown here is derived from an EMBL/GenBank/DDBJ whole genome shotgun (WGS) entry which is preliminary data.</text>
</comment>
<dbReference type="Proteomes" id="UP001589608">
    <property type="component" value="Unassembled WGS sequence"/>
</dbReference>
<dbReference type="Pfam" id="PF14024">
    <property type="entry name" value="DUF4240"/>
    <property type="match status" value="1"/>
</dbReference>
<keyword evidence="3" id="KW-1185">Reference proteome</keyword>
<evidence type="ECO:0000313" key="2">
    <source>
        <dbReference type="EMBL" id="MFB9445252.1"/>
    </source>
</evidence>
<reference evidence="2 3" key="1">
    <citation type="submission" date="2024-09" db="EMBL/GenBank/DDBJ databases">
        <authorList>
            <person name="Sun Q."/>
            <person name="Mori K."/>
        </authorList>
    </citation>
    <scope>NUCLEOTIDE SEQUENCE [LARGE SCALE GENOMIC DNA]</scope>
    <source>
        <strain evidence="2 3">JCM 3307</strain>
    </source>
</reference>
<gene>
    <name evidence="2" type="ORF">ACFFTR_19430</name>
</gene>
<evidence type="ECO:0000313" key="3">
    <source>
        <dbReference type="Proteomes" id="UP001589608"/>
    </source>
</evidence>
<evidence type="ECO:0000259" key="1">
    <source>
        <dbReference type="Pfam" id="PF14024"/>
    </source>
</evidence>
<proteinExistence type="predicted"/>
<name>A0ABV5M8T3_9ACTN</name>
<feature type="domain" description="DUF4240" evidence="1">
    <location>
        <begin position="1"/>
        <end position="138"/>
    </location>
</feature>
<protein>
    <submittedName>
        <fullName evidence="2">DUF4240 domain-containing protein</fullName>
    </submittedName>
</protein>
<dbReference type="RefSeq" id="WP_223103391.1">
    <property type="nucleotide sequence ID" value="NZ_CP061913.1"/>
</dbReference>
<accession>A0ABV5M8T3</accession>
<sequence length="195" mass="22764">MDVEDFWRLLEHSAEESTHPQRRAEWLEYRLSKVALGHIMDFQIYLDTARGPIDTWNMLGGANLIMDGLCSGDSFWYFQPWLIGQGRRWWQHAAQNPDNLVDLPAVQNLAGRRPQQWPDAEWPHWEDLSAVASLAYDRRTGQEEGIYDALSERGHPCPSAPQMIGNIWNTDSPAEIEQRLPRLNRLFPRERYLRP</sequence>
<dbReference type="InterPro" id="IPR025334">
    <property type="entry name" value="DUF4240"/>
</dbReference>
<dbReference type="EMBL" id="JBHMCA010000042">
    <property type="protein sequence ID" value="MFB9445252.1"/>
    <property type="molecule type" value="Genomic_DNA"/>
</dbReference>